<dbReference type="AlphaFoldDB" id="A0A940DHZ8"/>
<evidence type="ECO:0000313" key="10">
    <source>
        <dbReference type="EMBL" id="MBO8424547.1"/>
    </source>
</evidence>
<evidence type="ECO:0000256" key="7">
    <source>
        <dbReference type="ARBA" id="ARBA00023192"/>
    </source>
</evidence>
<evidence type="ECO:0000256" key="3">
    <source>
        <dbReference type="ARBA" id="ARBA00013266"/>
    </source>
</evidence>
<gene>
    <name evidence="10" type="primary">cysE</name>
    <name evidence="10" type="ORF">IAB16_05965</name>
</gene>
<comment type="pathway">
    <text evidence="1">Amino-acid biosynthesis; L-cysteine biosynthesis; L-cysteine from L-serine: step 1/2.</text>
</comment>
<dbReference type="EC" id="2.3.1.30" evidence="3"/>
<dbReference type="InterPro" id="IPR011004">
    <property type="entry name" value="Trimer_LpxA-like_sf"/>
</dbReference>
<evidence type="ECO:0000256" key="2">
    <source>
        <dbReference type="ARBA" id="ARBA00007274"/>
    </source>
</evidence>
<evidence type="ECO:0000256" key="6">
    <source>
        <dbReference type="ARBA" id="ARBA00022679"/>
    </source>
</evidence>
<accession>A0A940DHZ8</accession>
<evidence type="ECO:0000256" key="9">
    <source>
        <dbReference type="ARBA" id="ARBA00049486"/>
    </source>
</evidence>
<keyword evidence="5" id="KW-0028">Amino-acid biosynthesis</keyword>
<comment type="catalytic activity">
    <reaction evidence="9">
        <text>L-serine + acetyl-CoA = O-acetyl-L-serine + CoA</text>
        <dbReference type="Rhea" id="RHEA:24560"/>
        <dbReference type="ChEBI" id="CHEBI:33384"/>
        <dbReference type="ChEBI" id="CHEBI:57287"/>
        <dbReference type="ChEBI" id="CHEBI:57288"/>
        <dbReference type="ChEBI" id="CHEBI:58340"/>
        <dbReference type="EC" id="2.3.1.30"/>
    </reaction>
</comment>
<evidence type="ECO:0000256" key="5">
    <source>
        <dbReference type="ARBA" id="ARBA00022605"/>
    </source>
</evidence>
<comment type="caution">
    <text evidence="10">The sequence shown here is derived from an EMBL/GenBank/DDBJ whole genome shotgun (WGS) entry which is preliminary data.</text>
</comment>
<evidence type="ECO:0000256" key="8">
    <source>
        <dbReference type="ARBA" id="ARBA00023315"/>
    </source>
</evidence>
<dbReference type="GO" id="GO:0009001">
    <property type="term" value="F:serine O-acetyltransferase activity"/>
    <property type="evidence" value="ECO:0007669"/>
    <property type="project" value="UniProtKB-EC"/>
</dbReference>
<dbReference type="InterPro" id="IPR005881">
    <property type="entry name" value="Ser_O-AcTrfase"/>
</dbReference>
<evidence type="ECO:0000256" key="1">
    <source>
        <dbReference type="ARBA" id="ARBA00004876"/>
    </source>
</evidence>
<reference evidence="10" key="1">
    <citation type="submission" date="2020-10" db="EMBL/GenBank/DDBJ databases">
        <authorList>
            <person name="Gilroy R."/>
        </authorList>
    </citation>
    <scope>NUCLEOTIDE SEQUENCE</scope>
    <source>
        <strain evidence="10">517</strain>
    </source>
</reference>
<proteinExistence type="inferred from homology"/>
<dbReference type="Proteomes" id="UP000727857">
    <property type="component" value="Unassembled WGS sequence"/>
</dbReference>
<dbReference type="NCBIfam" id="TIGR01172">
    <property type="entry name" value="cysE"/>
    <property type="match status" value="1"/>
</dbReference>
<keyword evidence="8 10" id="KW-0012">Acyltransferase</keyword>
<sequence length="238" mass="25887">MFEHLKKDIQAALDKDPAAKSKWEVLLTYSGVKALFYYRIAHKLHIRGHKLLARMLSQRARRKTGIEIHPGAVIGEGLFIDHGAGVVIGETTEIGDNVTIYQGVTLGGTGKDVGKRHPTIGNNVMISAGAKILGPVVVGDNSKVGAGSVVLKNVPPHSTIVGVPGRVVRMYGEKYNDLDQKLPDPILEEFARLNKRIITLEEKLGVNACKYSISNEIPADAVQASCEPQRHDDKKIIS</sequence>
<evidence type="ECO:0000256" key="4">
    <source>
        <dbReference type="ARBA" id="ARBA00018522"/>
    </source>
</evidence>
<dbReference type="FunFam" id="2.160.10.10:FF:000007">
    <property type="entry name" value="Serine acetyltransferase"/>
    <property type="match status" value="1"/>
</dbReference>
<dbReference type="NCBIfam" id="NF041874">
    <property type="entry name" value="EPS_EpsC"/>
    <property type="match status" value="1"/>
</dbReference>
<evidence type="ECO:0000313" key="11">
    <source>
        <dbReference type="Proteomes" id="UP000727857"/>
    </source>
</evidence>
<dbReference type="InterPro" id="IPR045304">
    <property type="entry name" value="LbH_SAT"/>
</dbReference>
<comment type="similarity">
    <text evidence="2">Belongs to the transferase hexapeptide repeat family.</text>
</comment>
<dbReference type="Gene3D" id="1.10.3130.10">
    <property type="entry name" value="serine acetyltransferase, domain 1"/>
    <property type="match status" value="1"/>
</dbReference>
<dbReference type="InterPro" id="IPR001451">
    <property type="entry name" value="Hexapep"/>
</dbReference>
<keyword evidence="7" id="KW-0198">Cysteine biosynthesis</keyword>
<organism evidence="10 11">
    <name type="scientific">Candidatus Stercoripulliclostridium pullicola</name>
    <dbReference type="NCBI Taxonomy" id="2840953"/>
    <lineage>
        <taxon>Bacteria</taxon>
        <taxon>Bacillati</taxon>
        <taxon>Bacillota</taxon>
        <taxon>Clostridia</taxon>
        <taxon>Eubacteriales</taxon>
        <taxon>Candidatus Stercoripulliclostridium</taxon>
    </lineage>
</organism>
<keyword evidence="6 10" id="KW-0808">Transferase</keyword>
<name>A0A940DHZ8_9FIRM</name>
<dbReference type="GO" id="GO:0006535">
    <property type="term" value="P:cysteine biosynthetic process from serine"/>
    <property type="evidence" value="ECO:0007669"/>
    <property type="project" value="InterPro"/>
</dbReference>
<dbReference type="CDD" id="cd03354">
    <property type="entry name" value="LbH_SAT"/>
    <property type="match status" value="1"/>
</dbReference>
<reference evidence="10" key="2">
    <citation type="journal article" date="2021" name="PeerJ">
        <title>Extensive microbial diversity within the chicken gut microbiome revealed by metagenomics and culture.</title>
        <authorList>
            <person name="Gilroy R."/>
            <person name="Ravi A."/>
            <person name="Getino M."/>
            <person name="Pursley I."/>
            <person name="Horton D.L."/>
            <person name="Alikhan N.F."/>
            <person name="Baker D."/>
            <person name="Gharbi K."/>
            <person name="Hall N."/>
            <person name="Watson M."/>
            <person name="Adriaenssens E.M."/>
            <person name="Foster-Nyarko E."/>
            <person name="Jarju S."/>
            <person name="Secka A."/>
            <person name="Antonio M."/>
            <person name="Oren A."/>
            <person name="Chaudhuri R.R."/>
            <person name="La Ragione R."/>
            <person name="Hildebrand F."/>
            <person name="Pallen M.J."/>
        </authorList>
    </citation>
    <scope>NUCLEOTIDE SEQUENCE</scope>
    <source>
        <strain evidence="10">517</strain>
    </source>
</reference>
<dbReference type="Gene3D" id="2.160.10.10">
    <property type="entry name" value="Hexapeptide repeat proteins"/>
    <property type="match status" value="1"/>
</dbReference>
<protein>
    <recommendedName>
        <fullName evidence="4">Serine acetyltransferase</fullName>
        <ecNumber evidence="3">2.3.1.30</ecNumber>
    </recommendedName>
</protein>
<dbReference type="SUPFAM" id="SSF51161">
    <property type="entry name" value="Trimeric LpxA-like enzymes"/>
    <property type="match status" value="1"/>
</dbReference>
<dbReference type="Pfam" id="PF00132">
    <property type="entry name" value="Hexapep"/>
    <property type="match status" value="1"/>
</dbReference>
<dbReference type="PANTHER" id="PTHR42811">
    <property type="entry name" value="SERINE ACETYLTRANSFERASE"/>
    <property type="match status" value="1"/>
</dbReference>
<dbReference type="InterPro" id="IPR042122">
    <property type="entry name" value="Ser_AcTrfase_N_sf"/>
</dbReference>
<dbReference type="InterPro" id="IPR053376">
    <property type="entry name" value="Serine_acetyltransferase"/>
</dbReference>
<dbReference type="GO" id="GO:0005737">
    <property type="term" value="C:cytoplasm"/>
    <property type="evidence" value="ECO:0007669"/>
    <property type="project" value="InterPro"/>
</dbReference>
<dbReference type="EMBL" id="JADINF010000152">
    <property type="protein sequence ID" value="MBO8424547.1"/>
    <property type="molecule type" value="Genomic_DNA"/>
</dbReference>